<organism evidence="9 10">
    <name type="scientific">Eubacterium ruminantium</name>
    <dbReference type="NCBI Taxonomy" id="42322"/>
    <lineage>
        <taxon>Bacteria</taxon>
        <taxon>Bacillati</taxon>
        <taxon>Bacillota</taxon>
        <taxon>Clostridia</taxon>
        <taxon>Eubacteriales</taxon>
        <taxon>Eubacteriaceae</taxon>
        <taxon>Eubacterium</taxon>
    </lineage>
</organism>
<keyword evidence="2" id="KW-0436">Ligase</keyword>
<protein>
    <submittedName>
        <fullName evidence="9">Glutamine synthetase</fullName>
    </submittedName>
</protein>
<dbReference type="InterPro" id="IPR014746">
    <property type="entry name" value="Gln_synth/guanido_kin_cat_dom"/>
</dbReference>
<dbReference type="GO" id="GO:0004356">
    <property type="term" value="F:glutamine synthetase activity"/>
    <property type="evidence" value="ECO:0007669"/>
    <property type="project" value="InterPro"/>
</dbReference>
<dbReference type="PANTHER" id="PTHR43785:SF12">
    <property type="entry name" value="TYPE-1 GLUTAMINE SYNTHETASE 2"/>
    <property type="match status" value="1"/>
</dbReference>
<dbReference type="Gene3D" id="3.10.20.70">
    <property type="entry name" value="Glutamine synthetase, N-terminal domain"/>
    <property type="match status" value="1"/>
</dbReference>
<evidence type="ECO:0000256" key="5">
    <source>
        <dbReference type="PROSITE-ProRule" id="PRU01330"/>
    </source>
</evidence>
<gene>
    <name evidence="9" type="ORF">SAMN02745110_01311</name>
</gene>
<dbReference type="InterPro" id="IPR008147">
    <property type="entry name" value="Gln_synt_N"/>
</dbReference>
<evidence type="ECO:0000256" key="4">
    <source>
        <dbReference type="ARBA" id="ARBA00022840"/>
    </source>
</evidence>
<dbReference type="Proteomes" id="UP000189857">
    <property type="component" value="Unassembled WGS sequence"/>
</dbReference>
<reference evidence="9 10" key="1">
    <citation type="submission" date="2017-02" db="EMBL/GenBank/DDBJ databases">
        <authorList>
            <person name="Peterson S.W."/>
        </authorList>
    </citation>
    <scope>NUCLEOTIDE SEQUENCE [LARGE SCALE GENOMIC DNA]</scope>
    <source>
        <strain evidence="9 10">ATCC 17233</strain>
    </source>
</reference>
<dbReference type="PANTHER" id="PTHR43785">
    <property type="entry name" value="GAMMA-GLUTAMYLPUTRESCINE SYNTHETASE"/>
    <property type="match status" value="1"/>
</dbReference>
<dbReference type="SUPFAM" id="SSF55931">
    <property type="entry name" value="Glutamine synthetase/guanido kinase"/>
    <property type="match status" value="1"/>
</dbReference>
<feature type="domain" description="GS beta-grasp" evidence="7">
    <location>
        <begin position="15"/>
        <end position="100"/>
    </location>
</feature>
<sequence length="391" mass="43894">MDNGLEKILEFIEEEDAKFIRLAFRDAYGIQKNISVMPSEIAKACKFGIPINAREIAGFRDSEESSLYLKPDPTTMAVLPWRPDSGRVIRLFCDVYTASGENFSQDSRYILKDAMEKAKKAGINFKFGSEAEFYLFKKDDEGNVTDEPYDNGGYMDIAPLDKGENIRREICLTIEKMGLTPERSHHERGPGQNEIDFHYGNPLKAADQMTTFKMVVNTVADRNGLVADFSPKPIKDKPGNGYHINLYVNDDNGEDLAKYAAAGIMEKIREMTVFMNPASDSYSRFGSGTAPDRVNWSETGDTELIHIDNYMGKTRVELRSPDALSNPYLVYSLLIHAGLYGIENKIELPAVNDEKGQFLPQSKKEAAQIAGESNFIKSILPEELIKIYTTV</sequence>
<keyword evidence="4" id="KW-0067">ATP-binding</keyword>
<evidence type="ECO:0000256" key="1">
    <source>
        <dbReference type="ARBA" id="ARBA00009897"/>
    </source>
</evidence>
<keyword evidence="3" id="KW-0547">Nucleotide-binding</keyword>
<evidence type="ECO:0000313" key="9">
    <source>
        <dbReference type="EMBL" id="SJZ68678.1"/>
    </source>
</evidence>
<proteinExistence type="inferred from homology"/>
<dbReference type="SUPFAM" id="SSF54368">
    <property type="entry name" value="Glutamine synthetase, N-terminal domain"/>
    <property type="match status" value="1"/>
</dbReference>
<dbReference type="Gene3D" id="3.30.590.10">
    <property type="entry name" value="Glutamine synthetase/guanido kinase, catalytic domain"/>
    <property type="match status" value="1"/>
</dbReference>
<accession>A0A1T4MPM3</accession>
<evidence type="ECO:0000259" key="8">
    <source>
        <dbReference type="PROSITE" id="PS51987"/>
    </source>
</evidence>
<evidence type="ECO:0000313" key="10">
    <source>
        <dbReference type="Proteomes" id="UP000189857"/>
    </source>
</evidence>
<dbReference type="InterPro" id="IPR036651">
    <property type="entry name" value="Gln_synt_N_sf"/>
</dbReference>
<dbReference type="AlphaFoldDB" id="A0A1T4MPM3"/>
<evidence type="ECO:0000256" key="2">
    <source>
        <dbReference type="ARBA" id="ARBA00022598"/>
    </source>
</evidence>
<comment type="similarity">
    <text evidence="1 5 6">Belongs to the glutamine synthetase family.</text>
</comment>
<dbReference type="GO" id="GO:0005524">
    <property type="term" value="F:ATP binding"/>
    <property type="evidence" value="ECO:0007669"/>
    <property type="project" value="UniProtKB-KW"/>
</dbReference>
<evidence type="ECO:0000259" key="7">
    <source>
        <dbReference type="PROSITE" id="PS51986"/>
    </source>
</evidence>
<feature type="domain" description="GS catalytic" evidence="8">
    <location>
        <begin position="107"/>
        <end position="391"/>
    </location>
</feature>
<dbReference type="OrthoDB" id="9807095at2"/>
<dbReference type="PROSITE" id="PS51986">
    <property type="entry name" value="GS_BETA_GRASP"/>
    <property type="match status" value="1"/>
</dbReference>
<dbReference type="PROSITE" id="PS51987">
    <property type="entry name" value="GS_CATALYTIC"/>
    <property type="match status" value="1"/>
</dbReference>
<keyword evidence="10" id="KW-1185">Reference proteome</keyword>
<dbReference type="RefSeq" id="WP_078787149.1">
    <property type="nucleotide sequence ID" value="NZ_FMTO01000006.1"/>
</dbReference>
<evidence type="ECO:0000256" key="3">
    <source>
        <dbReference type="ARBA" id="ARBA00022741"/>
    </source>
</evidence>
<dbReference type="EMBL" id="FUXA01000007">
    <property type="protein sequence ID" value="SJZ68678.1"/>
    <property type="molecule type" value="Genomic_DNA"/>
</dbReference>
<dbReference type="Pfam" id="PF03951">
    <property type="entry name" value="Gln-synt_N"/>
    <property type="match status" value="1"/>
</dbReference>
<name>A0A1T4MPM3_9FIRM</name>
<dbReference type="SMART" id="SM01230">
    <property type="entry name" value="Gln-synt_C"/>
    <property type="match status" value="1"/>
</dbReference>
<evidence type="ECO:0000256" key="6">
    <source>
        <dbReference type="RuleBase" id="RU000384"/>
    </source>
</evidence>
<dbReference type="InterPro" id="IPR008146">
    <property type="entry name" value="Gln_synth_cat_dom"/>
</dbReference>
<dbReference type="Pfam" id="PF00120">
    <property type="entry name" value="Gln-synt_C"/>
    <property type="match status" value="1"/>
</dbReference>
<dbReference type="GO" id="GO:0006542">
    <property type="term" value="P:glutamine biosynthetic process"/>
    <property type="evidence" value="ECO:0007669"/>
    <property type="project" value="InterPro"/>
</dbReference>